<dbReference type="EMBL" id="AXOL01000058">
    <property type="protein sequence ID" value="ERT50048.1"/>
    <property type="molecule type" value="Genomic_DNA"/>
</dbReference>
<dbReference type="Pfam" id="PF12728">
    <property type="entry name" value="HTH_17"/>
    <property type="match status" value="1"/>
</dbReference>
<gene>
    <name evidence="2" type="ORF">O991_02077</name>
</gene>
<dbReference type="RefSeq" id="WP_002341655.1">
    <property type="nucleotide sequence ID" value="NZ_KI518323.1"/>
</dbReference>
<accession>A0AAV3KZT1</accession>
<reference evidence="2 3" key="1">
    <citation type="submission" date="2013-09" db="EMBL/GenBank/DDBJ databases">
        <title>The Genome Sequence of Enterococcus faecium 10/96A.</title>
        <authorList>
            <consortium name="The Broad Institute Genome Sequencing Platform"/>
            <consortium name="The Broad Institute Genome Sequencing Center for Infectious Disease"/>
            <person name="Earl A.M."/>
            <person name="Gilmore M.S."/>
            <person name="Lebreton F."/>
            <person name="Courvalin P."/>
            <person name="Walker B."/>
            <person name="Young S.K."/>
            <person name="Zeng Q."/>
            <person name="Gargeya S."/>
            <person name="Fitzgerald M."/>
            <person name="Haas B."/>
            <person name="Abouelleil A."/>
            <person name="Alvarado L."/>
            <person name="Arachchi H.M."/>
            <person name="Berlin A.M."/>
            <person name="Chapman S.B."/>
            <person name="Dewar J."/>
            <person name="Goldberg J."/>
            <person name="Griggs A."/>
            <person name="Gujja S."/>
            <person name="Hansen M."/>
            <person name="Howarth C."/>
            <person name="Imamovic A."/>
            <person name="Larimer J."/>
            <person name="McCowan C."/>
            <person name="Murphy C."/>
            <person name="Neiman D."/>
            <person name="Pearson M."/>
            <person name="Priest M."/>
            <person name="Roberts A."/>
            <person name="Saif S."/>
            <person name="Shea T."/>
            <person name="Sisk P."/>
            <person name="Sykes S."/>
            <person name="Wortman J."/>
            <person name="Nusbaum C."/>
            <person name="Birren B."/>
        </authorList>
    </citation>
    <scope>NUCLEOTIDE SEQUENCE [LARGE SCALE GENOMIC DNA]</scope>
    <source>
        <strain evidence="2 3">10/96A</strain>
    </source>
</reference>
<sequence length="94" mass="11293">MESTKIQVLLPPDLDQELRRYFYRVAKEAIDRIRIETSFNKEIFRLGEACEYLSVSRSTLKKFIREKGLKVSIINDCQFIRKEELARFIKEYEV</sequence>
<name>A0AAV3KZT1_ENTFC</name>
<evidence type="ECO:0000313" key="2">
    <source>
        <dbReference type="EMBL" id="ERT50048.1"/>
    </source>
</evidence>
<dbReference type="InterPro" id="IPR041657">
    <property type="entry name" value="HTH_17"/>
</dbReference>
<feature type="domain" description="Helix-turn-helix" evidence="1">
    <location>
        <begin position="46"/>
        <end position="91"/>
    </location>
</feature>
<evidence type="ECO:0000313" key="3">
    <source>
        <dbReference type="Proteomes" id="UP000017126"/>
    </source>
</evidence>
<organism evidence="2 3">
    <name type="scientific">Enterococcus faecium 10/96A</name>
    <dbReference type="NCBI Taxonomy" id="1391465"/>
    <lineage>
        <taxon>Bacteria</taxon>
        <taxon>Bacillati</taxon>
        <taxon>Bacillota</taxon>
        <taxon>Bacilli</taxon>
        <taxon>Lactobacillales</taxon>
        <taxon>Enterococcaceae</taxon>
        <taxon>Enterococcus</taxon>
    </lineage>
</organism>
<dbReference type="AlphaFoldDB" id="A0AAV3KZT1"/>
<dbReference type="Proteomes" id="UP000017126">
    <property type="component" value="Unassembled WGS sequence"/>
</dbReference>
<evidence type="ECO:0000259" key="1">
    <source>
        <dbReference type="Pfam" id="PF12728"/>
    </source>
</evidence>
<protein>
    <submittedName>
        <fullName evidence="2">Excisionase</fullName>
    </submittedName>
</protein>
<comment type="caution">
    <text evidence="2">The sequence shown here is derived from an EMBL/GenBank/DDBJ whole genome shotgun (WGS) entry which is preliminary data.</text>
</comment>
<proteinExistence type="predicted"/>